<evidence type="ECO:0000313" key="2">
    <source>
        <dbReference type="Proteomes" id="UP000326396"/>
    </source>
</evidence>
<dbReference type="EMBL" id="SZYD01000007">
    <property type="protein sequence ID" value="KAD5802314.1"/>
    <property type="molecule type" value="Genomic_DNA"/>
</dbReference>
<keyword evidence="2" id="KW-1185">Reference proteome</keyword>
<name>A0A5N6NZ92_9ASTR</name>
<evidence type="ECO:0000313" key="1">
    <source>
        <dbReference type="EMBL" id="KAD5802314.1"/>
    </source>
</evidence>
<sequence length="265" mass="31754">MANNRGKEVVDDEDYHSQPAPKASKWIFQKWRRQLKEKSENASSSTLIQNTEQHIEGWVTRMMRVRGANLRKNGPSGLRWTILPPEFRDIFILKESKFVAIYANGTHELYPPFWEVDYVYILLCTHVIDDWYLVRINLQTMELVQYWPNKGYAKYYHRLIQFSTMDVLPLKFDWLLDEIQYWRKYDGIFIDKRDRYLKVHNANDDYTPNDGSDLGGDTGVLACMLIHQLVENKTVNVNEDFKNKCMRYRRYMAEQYYAWRFIPHG</sequence>
<reference evidence="1 2" key="1">
    <citation type="submission" date="2019-05" db="EMBL/GenBank/DDBJ databases">
        <title>Mikania micrantha, genome provides insights into the molecular mechanism of rapid growth.</title>
        <authorList>
            <person name="Liu B."/>
        </authorList>
    </citation>
    <scope>NUCLEOTIDE SEQUENCE [LARGE SCALE GENOMIC DNA]</scope>
    <source>
        <strain evidence="1">NLD-2019</strain>
        <tissue evidence="1">Leaf</tissue>
    </source>
</reference>
<comment type="caution">
    <text evidence="1">The sequence shown here is derived from an EMBL/GenBank/DDBJ whole genome shotgun (WGS) entry which is preliminary data.</text>
</comment>
<dbReference type="AlphaFoldDB" id="A0A5N6NZ92"/>
<proteinExistence type="predicted"/>
<dbReference type="Proteomes" id="UP000326396">
    <property type="component" value="Linkage Group LG15"/>
</dbReference>
<dbReference type="OrthoDB" id="1751519at2759"/>
<accession>A0A5N6NZ92</accession>
<gene>
    <name evidence="1" type="ORF">E3N88_13674</name>
</gene>
<protein>
    <submittedName>
        <fullName evidence="1">Uncharacterized protein</fullName>
    </submittedName>
</protein>
<organism evidence="1 2">
    <name type="scientific">Mikania micrantha</name>
    <name type="common">bitter vine</name>
    <dbReference type="NCBI Taxonomy" id="192012"/>
    <lineage>
        <taxon>Eukaryota</taxon>
        <taxon>Viridiplantae</taxon>
        <taxon>Streptophyta</taxon>
        <taxon>Embryophyta</taxon>
        <taxon>Tracheophyta</taxon>
        <taxon>Spermatophyta</taxon>
        <taxon>Magnoliopsida</taxon>
        <taxon>eudicotyledons</taxon>
        <taxon>Gunneridae</taxon>
        <taxon>Pentapetalae</taxon>
        <taxon>asterids</taxon>
        <taxon>campanulids</taxon>
        <taxon>Asterales</taxon>
        <taxon>Asteraceae</taxon>
        <taxon>Asteroideae</taxon>
        <taxon>Heliantheae alliance</taxon>
        <taxon>Eupatorieae</taxon>
        <taxon>Mikania</taxon>
    </lineage>
</organism>